<dbReference type="SUPFAM" id="SSF52540">
    <property type="entry name" value="P-loop containing nucleoside triphosphate hydrolases"/>
    <property type="match status" value="1"/>
</dbReference>
<evidence type="ECO:0000256" key="8">
    <source>
        <dbReference type="ARBA" id="ARBA00023125"/>
    </source>
</evidence>
<comment type="catalytic activity">
    <reaction evidence="11">
        <text>ATP + H2O = ADP + phosphate + H(+)</text>
        <dbReference type="Rhea" id="RHEA:13065"/>
        <dbReference type="ChEBI" id="CHEBI:15377"/>
        <dbReference type="ChEBI" id="CHEBI:15378"/>
        <dbReference type="ChEBI" id="CHEBI:30616"/>
        <dbReference type="ChEBI" id="CHEBI:43474"/>
        <dbReference type="ChEBI" id="CHEBI:456216"/>
        <dbReference type="EC" id="5.6.2.3"/>
    </reaction>
</comment>
<keyword evidence="14" id="KW-1185">Reference proteome</keyword>
<sequence length="428" mass="46554">MSKLESIDGGAERALVGSILLDPSWLDEIDGIVSAGDLANPGLAIMFQAAVDLHRTGTPIDPISVGRLLESHDLLAKVGGAVGIHDALNEVPHADHCEFYASVVRADADRRRAQSVGKELQNATSDRSRDLGEIVAEARRGLDAVEDRGRDVEPVSILDALADWRAGYGEHERATPTGFPELDHRLNGGLRAGNLLVLAARPATGKTALACSLASQLACATQVLFVSCEMTCTELLERLLAAESGLPLERIRTGRLDSSDEQRIAEAQERMAGRRLSIDDIPGQTVSRIAATARRYRRRHGLGLIVVDYLQILASKDKRANRESEVAAMSRGLKSLARELEIPVIALSQLNRAVEYREVKRPRLSDLRESGAIEQDADIVLLLHRAAMHEPGAPDDEAELIIAKNRNGTTGVVRLLWDGRTTRFRPVV</sequence>
<dbReference type="GO" id="GO:0003677">
    <property type="term" value="F:DNA binding"/>
    <property type="evidence" value="ECO:0007669"/>
    <property type="project" value="UniProtKB-KW"/>
</dbReference>
<reference evidence="13 14" key="1">
    <citation type="submission" date="2019-02" db="EMBL/GenBank/DDBJ databases">
        <title>Deep-cultivation of Planctomycetes and their phenomic and genomic characterization uncovers novel biology.</title>
        <authorList>
            <person name="Wiegand S."/>
            <person name="Jogler M."/>
            <person name="Boedeker C."/>
            <person name="Pinto D."/>
            <person name="Vollmers J."/>
            <person name="Rivas-Marin E."/>
            <person name="Kohn T."/>
            <person name="Peeters S.H."/>
            <person name="Heuer A."/>
            <person name="Rast P."/>
            <person name="Oberbeckmann S."/>
            <person name="Bunk B."/>
            <person name="Jeske O."/>
            <person name="Meyerdierks A."/>
            <person name="Storesund J.E."/>
            <person name="Kallscheuer N."/>
            <person name="Luecker S."/>
            <person name="Lage O.M."/>
            <person name="Pohl T."/>
            <person name="Merkel B.J."/>
            <person name="Hornburger P."/>
            <person name="Mueller R.-W."/>
            <person name="Bruemmer F."/>
            <person name="Labrenz M."/>
            <person name="Spormann A.M."/>
            <person name="Op den Camp H."/>
            <person name="Overmann J."/>
            <person name="Amann R."/>
            <person name="Jetten M.S.M."/>
            <person name="Mascher T."/>
            <person name="Medema M.H."/>
            <person name="Devos D.P."/>
            <person name="Kaster A.-K."/>
            <person name="Ovreas L."/>
            <person name="Rohde M."/>
            <person name="Galperin M.Y."/>
            <person name="Jogler C."/>
        </authorList>
    </citation>
    <scope>NUCLEOTIDE SEQUENCE [LARGE SCALE GENOMIC DNA]</scope>
    <source>
        <strain evidence="13 14">Mal4</strain>
    </source>
</reference>
<dbReference type="InterPro" id="IPR007693">
    <property type="entry name" value="DNA_helicase_DnaB-like_N"/>
</dbReference>
<name>A0A517Z5C3_9PLAN</name>
<dbReference type="EMBL" id="CP036275">
    <property type="protein sequence ID" value="QDU37657.1"/>
    <property type="molecule type" value="Genomic_DNA"/>
</dbReference>
<organism evidence="13 14">
    <name type="scientific">Maioricimonas rarisocia</name>
    <dbReference type="NCBI Taxonomy" id="2528026"/>
    <lineage>
        <taxon>Bacteria</taxon>
        <taxon>Pseudomonadati</taxon>
        <taxon>Planctomycetota</taxon>
        <taxon>Planctomycetia</taxon>
        <taxon>Planctomycetales</taxon>
        <taxon>Planctomycetaceae</taxon>
        <taxon>Maioricimonas</taxon>
    </lineage>
</organism>
<keyword evidence="3" id="KW-0235">DNA replication</keyword>
<evidence type="ECO:0000256" key="10">
    <source>
        <dbReference type="ARBA" id="ARBA00044969"/>
    </source>
</evidence>
<dbReference type="AlphaFoldDB" id="A0A517Z5C3"/>
<evidence type="ECO:0000256" key="9">
    <source>
        <dbReference type="ARBA" id="ARBA00023235"/>
    </source>
</evidence>
<evidence type="ECO:0000256" key="5">
    <source>
        <dbReference type="ARBA" id="ARBA00022801"/>
    </source>
</evidence>
<dbReference type="EC" id="5.6.2.3" evidence="10"/>
<dbReference type="GO" id="GO:0005829">
    <property type="term" value="C:cytosol"/>
    <property type="evidence" value="ECO:0007669"/>
    <property type="project" value="TreeGrafter"/>
</dbReference>
<comment type="similarity">
    <text evidence="1">Belongs to the helicase family. DnaB subfamily.</text>
</comment>
<keyword evidence="9" id="KW-0413">Isomerase</keyword>
<dbReference type="Pfam" id="PF00772">
    <property type="entry name" value="DnaB"/>
    <property type="match status" value="1"/>
</dbReference>
<dbReference type="GO" id="GO:0016887">
    <property type="term" value="F:ATP hydrolysis activity"/>
    <property type="evidence" value="ECO:0007669"/>
    <property type="project" value="RHEA"/>
</dbReference>
<dbReference type="GO" id="GO:0005524">
    <property type="term" value="F:ATP binding"/>
    <property type="evidence" value="ECO:0007669"/>
    <property type="project" value="UniProtKB-KW"/>
</dbReference>
<dbReference type="PROSITE" id="PS51199">
    <property type="entry name" value="SF4_HELICASE"/>
    <property type="match status" value="1"/>
</dbReference>
<dbReference type="InterPro" id="IPR036185">
    <property type="entry name" value="DNA_heli_DnaB-like_N_sf"/>
</dbReference>
<gene>
    <name evidence="13" type="primary">dnaC_2</name>
    <name evidence="13" type="ORF">Mal4_19720</name>
</gene>
<keyword evidence="4" id="KW-0547">Nucleotide-binding</keyword>
<dbReference type="InterPro" id="IPR016136">
    <property type="entry name" value="DNA_helicase_N/primase_C"/>
</dbReference>
<accession>A0A517Z5C3</accession>
<keyword evidence="6 13" id="KW-0347">Helicase</keyword>
<evidence type="ECO:0000256" key="4">
    <source>
        <dbReference type="ARBA" id="ARBA00022741"/>
    </source>
</evidence>
<evidence type="ECO:0000313" key="13">
    <source>
        <dbReference type="EMBL" id="QDU37657.1"/>
    </source>
</evidence>
<dbReference type="Gene3D" id="1.10.860.10">
    <property type="entry name" value="DNAb Helicase, Chain A"/>
    <property type="match status" value="1"/>
</dbReference>
<keyword evidence="5 13" id="KW-0378">Hydrolase</keyword>
<keyword evidence="2" id="KW-0639">Primosome</keyword>
<dbReference type="SUPFAM" id="SSF48024">
    <property type="entry name" value="N-terminal domain of DnaB helicase"/>
    <property type="match status" value="1"/>
</dbReference>
<evidence type="ECO:0000256" key="7">
    <source>
        <dbReference type="ARBA" id="ARBA00022840"/>
    </source>
</evidence>
<dbReference type="InterPro" id="IPR007694">
    <property type="entry name" value="DNA_helicase_DnaB-like_C"/>
</dbReference>
<dbReference type="PANTHER" id="PTHR30153:SF2">
    <property type="entry name" value="REPLICATIVE DNA HELICASE"/>
    <property type="match status" value="1"/>
</dbReference>
<dbReference type="Proteomes" id="UP000320496">
    <property type="component" value="Chromosome"/>
</dbReference>
<dbReference type="CDD" id="cd00984">
    <property type="entry name" value="DnaB_C"/>
    <property type="match status" value="1"/>
</dbReference>
<dbReference type="Pfam" id="PF03796">
    <property type="entry name" value="DnaB_C"/>
    <property type="match status" value="1"/>
</dbReference>
<dbReference type="GO" id="GO:1990077">
    <property type="term" value="C:primosome complex"/>
    <property type="evidence" value="ECO:0007669"/>
    <property type="project" value="UniProtKB-KW"/>
</dbReference>
<feature type="domain" description="SF4 helicase" evidence="12">
    <location>
        <begin position="168"/>
        <end position="428"/>
    </location>
</feature>
<evidence type="ECO:0000256" key="1">
    <source>
        <dbReference type="ARBA" id="ARBA00008428"/>
    </source>
</evidence>
<dbReference type="PANTHER" id="PTHR30153">
    <property type="entry name" value="REPLICATIVE DNA HELICASE DNAB"/>
    <property type="match status" value="1"/>
</dbReference>
<evidence type="ECO:0000256" key="6">
    <source>
        <dbReference type="ARBA" id="ARBA00022806"/>
    </source>
</evidence>
<evidence type="ECO:0000259" key="12">
    <source>
        <dbReference type="PROSITE" id="PS51199"/>
    </source>
</evidence>
<evidence type="ECO:0000256" key="3">
    <source>
        <dbReference type="ARBA" id="ARBA00022705"/>
    </source>
</evidence>
<evidence type="ECO:0000313" key="14">
    <source>
        <dbReference type="Proteomes" id="UP000320496"/>
    </source>
</evidence>
<dbReference type="GO" id="GO:0006269">
    <property type="term" value="P:DNA replication, synthesis of primer"/>
    <property type="evidence" value="ECO:0007669"/>
    <property type="project" value="UniProtKB-KW"/>
</dbReference>
<dbReference type="KEGG" id="mri:Mal4_19720"/>
<keyword evidence="7" id="KW-0067">ATP-binding</keyword>
<evidence type="ECO:0000256" key="11">
    <source>
        <dbReference type="ARBA" id="ARBA00048954"/>
    </source>
</evidence>
<dbReference type="Gene3D" id="3.40.50.300">
    <property type="entry name" value="P-loop containing nucleotide triphosphate hydrolases"/>
    <property type="match status" value="1"/>
</dbReference>
<evidence type="ECO:0000256" key="2">
    <source>
        <dbReference type="ARBA" id="ARBA00022515"/>
    </source>
</evidence>
<dbReference type="GO" id="GO:0043139">
    <property type="term" value="F:5'-3' DNA helicase activity"/>
    <property type="evidence" value="ECO:0007669"/>
    <property type="project" value="UniProtKB-EC"/>
</dbReference>
<dbReference type="InterPro" id="IPR027417">
    <property type="entry name" value="P-loop_NTPase"/>
</dbReference>
<proteinExistence type="inferred from homology"/>
<protein>
    <recommendedName>
        <fullName evidence="10">DNA 5'-3' helicase</fullName>
        <ecNumber evidence="10">5.6.2.3</ecNumber>
    </recommendedName>
</protein>
<keyword evidence="8" id="KW-0238">DNA-binding</keyword>